<gene>
    <name evidence="2" type="ORF">LAZ67_17000164</name>
</gene>
<evidence type="ECO:0000313" key="3">
    <source>
        <dbReference type="Proteomes" id="UP001235939"/>
    </source>
</evidence>
<comment type="similarity">
    <text evidence="1">Belongs to the STK19 family.</text>
</comment>
<protein>
    <submittedName>
        <fullName evidence="2">STK19</fullName>
    </submittedName>
</protein>
<dbReference type="Pfam" id="PF10494">
    <property type="entry name" value="Stk19"/>
    <property type="match status" value="1"/>
</dbReference>
<evidence type="ECO:0000256" key="1">
    <source>
        <dbReference type="ARBA" id="ARBA00093458"/>
    </source>
</evidence>
<dbReference type="PANTHER" id="PTHR15243">
    <property type="entry name" value="SERINE/THREONINE-PROTEIN KINASE 19"/>
    <property type="match status" value="1"/>
</dbReference>
<accession>A0ABY6LCV8</accession>
<organism evidence="2 3">
    <name type="scientific">Cordylochernes scorpioides</name>
    <dbReference type="NCBI Taxonomy" id="51811"/>
    <lineage>
        <taxon>Eukaryota</taxon>
        <taxon>Metazoa</taxon>
        <taxon>Ecdysozoa</taxon>
        <taxon>Arthropoda</taxon>
        <taxon>Chelicerata</taxon>
        <taxon>Arachnida</taxon>
        <taxon>Pseudoscorpiones</taxon>
        <taxon>Cheliferoidea</taxon>
        <taxon>Chernetidae</taxon>
        <taxon>Cordylochernes</taxon>
    </lineage>
</organism>
<proteinExistence type="inferred from homology"/>
<dbReference type="Proteomes" id="UP001235939">
    <property type="component" value="Chromosome 17"/>
</dbReference>
<evidence type="ECO:0000313" key="2">
    <source>
        <dbReference type="EMBL" id="UYV78893.1"/>
    </source>
</evidence>
<keyword evidence="3" id="KW-1185">Reference proteome</keyword>
<name>A0ABY6LCV8_9ARAC</name>
<reference evidence="2 3" key="1">
    <citation type="submission" date="2022-01" db="EMBL/GenBank/DDBJ databases">
        <title>A chromosomal length assembly of Cordylochernes scorpioides.</title>
        <authorList>
            <person name="Zeh D."/>
            <person name="Zeh J."/>
        </authorList>
    </citation>
    <scope>NUCLEOTIDE SEQUENCE [LARGE SCALE GENOMIC DNA]</scope>
    <source>
        <strain evidence="2">IN4F17</strain>
        <tissue evidence="2">Whole Body</tissue>
    </source>
</reference>
<dbReference type="EMBL" id="CP092879">
    <property type="protein sequence ID" value="UYV78893.1"/>
    <property type="molecule type" value="Genomic_DNA"/>
</dbReference>
<sequence length="194" mass="22193">MCSSSNMEYKRCSSSNQGLEKEIDSALEQLKLMFPMEAFQYNMPPVVMRHQIYSFVPNRTLVDKHLNELREANTLRLFRMGEGEEEFAVISLPDLCDHIRRSASDTPTLRSELMQNGVLTRRTEPGSWWLSLPGAGKFVKALEAGRRASLSMIRRTQYKEMLESEFLARRLPRSALLGIKYHLHDLIGADLVSG</sequence>
<dbReference type="PANTHER" id="PTHR15243:SF0">
    <property type="entry name" value="SERINE_THREONINE-PROTEIN KINASE 19"/>
    <property type="match status" value="1"/>
</dbReference>
<dbReference type="InterPro" id="IPR018865">
    <property type="entry name" value="STK19-like"/>
</dbReference>